<protein>
    <submittedName>
        <fullName evidence="1">Uncharacterized protein</fullName>
    </submittedName>
</protein>
<dbReference type="EMBL" id="LR031876">
    <property type="protein sequence ID" value="VDD35798.1"/>
    <property type="molecule type" value="Genomic_DNA"/>
</dbReference>
<evidence type="ECO:0000313" key="1">
    <source>
        <dbReference type="EMBL" id="VDD35798.1"/>
    </source>
</evidence>
<dbReference type="AlphaFoldDB" id="A0A3P6E899"/>
<gene>
    <name evidence="1" type="ORF">BOLC7T41358H</name>
</gene>
<reference evidence="1" key="1">
    <citation type="submission" date="2018-11" db="EMBL/GenBank/DDBJ databases">
        <authorList>
            <consortium name="Genoscope - CEA"/>
            <person name="William W."/>
        </authorList>
    </citation>
    <scope>NUCLEOTIDE SEQUENCE</scope>
</reference>
<organism evidence="1">
    <name type="scientific">Brassica oleracea</name>
    <name type="common">Wild cabbage</name>
    <dbReference type="NCBI Taxonomy" id="3712"/>
    <lineage>
        <taxon>Eukaryota</taxon>
        <taxon>Viridiplantae</taxon>
        <taxon>Streptophyta</taxon>
        <taxon>Embryophyta</taxon>
        <taxon>Tracheophyta</taxon>
        <taxon>Spermatophyta</taxon>
        <taxon>Magnoliopsida</taxon>
        <taxon>eudicotyledons</taxon>
        <taxon>Gunneridae</taxon>
        <taxon>Pentapetalae</taxon>
        <taxon>rosids</taxon>
        <taxon>malvids</taxon>
        <taxon>Brassicales</taxon>
        <taxon>Brassicaceae</taxon>
        <taxon>Brassiceae</taxon>
        <taxon>Brassica</taxon>
    </lineage>
</organism>
<proteinExistence type="predicted"/>
<accession>A0A3P6E899</accession>
<sequence>MSGSMDFGVASHTSLAIPRHFHPSLFPFQVRQTTKSSSFVLRLSEFSPDVQQLGDVQVCQFSQELSVLRSLF</sequence>
<name>A0A3P6E899_BRAOL</name>